<dbReference type="Gene3D" id="1.10.1180.10">
    <property type="entry name" value="B transposition protein, C-terminal domain"/>
    <property type="match status" value="1"/>
</dbReference>
<proteinExistence type="predicted"/>
<evidence type="ECO:0000313" key="3">
    <source>
        <dbReference type="EMBL" id="KGQ34627.1"/>
    </source>
</evidence>
<dbReference type="InterPro" id="IPR009084">
    <property type="entry name" value="B_transpositn_C"/>
</dbReference>
<dbReference type="SUPFAM" id="SSF47413">
    <property type="entry name" value="lambda repressor-like DNA-binding domains"/>
    <property type="match status" value="1"/>
</dbReference>
<dbReference type="Gene3D" id="1.10.260.40">
    <property type="entry name" value="lambda repressor-like DNA-binding domains"/>
    <property type="match status" value="1"/>
</dbReference>
<evidence type="ECO:0000259" key="2">
    <source>
        <dbReference type="Pfam" id="PF13401"/>
    </source>
</evidence>
<feature type="domain" description="B transposition protein C-terminal" evidence="1">
    <location>
        <begin position="222"/>
        <end position="301"/>
    </location>
</feature>
<dbReference type="CDD" id="cd00093">
    <property type="entry name" value="HTH_XRE"/>
    <property type="match status" value="1"/>
</dbReference>
<evidence type="ECO:0000313" key="4">
    <source>
        <dbReference type="Proteomes" id="UP000030418"/>
    </source>
</evidence>
<protein>
    <submittedName>
        <fullName evidence="3">DNA transposition protein</fullName>
    </submittedName>
</protein>
<comment type="caution">
    <text evidence="3">The sequence shown here is derived from an EMBL/GenBank/DDBJ whole genome shotgun (WGS) entry which is preliminary data.</text>
</comment>
<dbReference type="PANTHER" id="PTHR35894">
    <property type="entry name" value="GENERAL SECRETION PATHWAY PROTEIN A-RELATED"/>
    <property type="match status" value="1"/>
</dbReference>
<dbReference type="InterPro" id="IPR001387">
    <property type="entry name" value="Cro/C1-type_HTH"/>
</dbReference>
<feature type="domain" description="ORC1/DEAH AAA+ ATPase" evidence="2">
    <location>
        <begin position="92"/>
        <end position="206"/>
    </location>
</feature>
<dbReference type="InterPro" id="IPR036733">
    <property type="entry name" value="B_transposit_C_sf"/>
</dbReference>
<dbReference type="Gene3D" id="3.40.50.300">
    <property type="entry name" value="P-loop containing nucleotide triphosphate hydrolases"/>
    <property type="match status" value="1"/>
</dbReference>
<dbReference type="GO" id="GO:0006313">
    <property type="term" value="P:DNA transposition"/>
    <property type="evidence" value="ECO:0007669"/>
    <property type="project" value="InterPro"/>
</dbReference>
<name>A0A0A2XUA4_9PAST</name>
<dbReference type="SUPFAM" id="SSF52540">
    <property type="entry name" value="P-loop containing nucleoside triphosphate hydrolases"/>
    <property type="match status" value="1"/>
</dbReference>
<dbReference type="AlphaFoldDB" id="A0A0A2XUA4"/>
<sequence>MTVITQIKQRLEEKVITQRELAHQCGISGAALSTYLKGTYAGNADNVENALANWLATQEKKTAVFVEAPSFIEIPTAKKIFAALDMAKILPTMITAYGASGVGKTKACQEYKKQNKNVWMVTASPARATVSAILYELALEIGINDAPRRKDRLSRMITKKLTGTQGLVIIDESDHLPYDALEELRIIQEEAEVGFALIGNDKVYTRIQGGVNQAHEYARLWSRIGNHCGLKASTKGDIKAIASAWGLDINDKDLMTVLFDIGGKAGGLRALTQYLRLAGMTAKGQGTVITLDLILQAKQQMTGGAQ</sequence>
<dbReference type="InterPro" id="IPR010982">
    <property type="entry name" value="Lambda_DNA-bd_dom_sf"/>
</dbReference>
<dbReference type="EMBL" id="JPXY01000003">
    <property type="protein sequence ID" value="KGQ34627.1"/>
    <property type="molecule type" value="Genomic_DNA"/>
</dbReference>
<accession>A0A0A2XUA4</accession>
<dbReference type="RefSeq" id="WP_039132994.1">
    <property type="nucleotide sequence ID" value="NZ_JPXY01000003.1"/>
</dbReference>
<dbReference type="Pfam" id="PF09077">
    <property type="entry name" value="Phage-MuB_C"/>
    <property type="match status" value="1"/>
</dbReference>
<keyword evidence="4" id="KW-1185">Reference proteome</keyword>
<dbReference type="GO" id="GO:0016887">
    <property type="term" value="F:ATP hydrolysis activity"/>
    <property type="evidence" value="ECO:0007669"/>
    <property type="project" value="InterPro"/>
</dbReference>
<dbReference type="Pfam" id="PF13401">
    <property type="entry name" value="AAA_22"/>
    <property type="match status" value="1"/>
</dbReference>
<evidence type="ECO:0000259" key="1">
    <source>
        <dbReference type="Pfam" id="PF09077"/>
    </source>
</evidence>
<dbReference type="Proteomes" id="UP000030418">
    <property type="component" value="Unassembled WGS sequence"/>
</dbReference>
<dbReference type="SUPFAM" id="SSF47681">
    <property type="entry name" value="C-terminal domain of B transposition protein"/>
    <property type="match status" value="1"/>
</dbReference>
<organism evidence="3 4">
    <name type="scientific">Gallibacterium genomosp. 2</name>
    <dbReference type="NCBI Taxonomy" id="155517"/>
    <lineage>
        <taxon>Bacteria</taxon>
        <taxon>Pseudomonadati</taxon>
        <taxon>Pseudomonadota</taxon>
        <taxon>Gammaproteobacteria</taxon>
        <taxon>Pasteurellales</taxon>
        <taxon>Pasteurellaceae</taxon>
        <taxon>Gallibacterium</taxon>
    </lineage>
</organism>
<dbReference type="InterPro" id="IPR027417">
    <property type="entry name" value="P-loop_NTPase"/>
</dbReference>
<gene>
    <name evidence="3" type="ORF">P375_00320</name>
</gene>
<dbReference type="PANTHER" id="PTHR35894:SF5">
    <property type="entry name" value="MU-LIKE PROPHAGE FLUMU DNA TRANSPOSITION PROTEIN B"/>
    <property type="match status" value="1"/>
</dbReference>
<dbReference type="GO" id="GO:0003677">
    <property type="term" value="F:DNA binding"/>
    <property type="evidence" value="ECO:0007669"/>
    <property type="project" value="InterPro"/>
</dbReference>
<dbReference type="InterPro" id="IPR049945">
    <property type="entry name" value="AAA_22"/>
</dbReference>
<dbReference type="InterPro" id="IPR052026">
    <property type="entry name" value="ExeA_AAA_ATPase_DNA-bind"/>
</dbReference>
<reference evidence="3 4" key="1">
    <citation type="submission" date="2014-08" db="EMBL/GenBank/DDBJ databases">
        <title>Chaperone-usher fimbriae in a diverse selection of Gallibacterium genomes.</title>
        <authorList>
            <person name="Kudirkiene E."/>
            <person name="Bager R.J."/>
            <person name="Johnson T.J."/>
            <person name="Bojesen A.M."/>
        </authorList>
    </citation>
    <scope>NUCLEOTIDE SEQUENCE [LARGE SCALE GENOMIC DNA]</scope>
    <source>
        <strain evidence="3 4">CCM5976</strain>
    </source>
</reference>